<dbReference type="PANTHER" id="PTHR46112:SF2">
    <property type="entry name" value="XAA-PRO AMINOPEPTIDASE P-RELATED"/>
    <property type="match status" value="1"/>
</dbReference>
<evidence type="ECO:0000259" key="2">
    <source>
        <dbReference type="Pfam" id="PF01321"/>
    </source>
</evidence>
<evidence type="ECO:0000313" key="3">
    <source>
        <dbReference type="EMBL" id="UJG44616.1"/>
    </source>
</evidence>
<evidence type="ECO:0000259" key="1">
    <source>
        <dbReference type="Pfam" id="PF00557"/>
    </source>
</evidence>
<dbReference type="InterPro" id="IPR036005">
    <property type="entry name" value="Creatinase/aminopeptidase-like"/>
</dbReference>
<dbReference type="CDD" id="cd01066">
    <property type="entry name" value="APP_MetAP"/>
    <property type="match status" value="1"/>
</dbReference>
<feature type="domain" description="Creatinase N-terminal" evidence="2">
    <location>
        <begin position="14"/>
        <end position="123"/>
    </location>
</feature>
<dbReference type="InterPro" id="IPR000994">
    <property type="entry name" value="Pept_M24"/>
</dbReference>
<accession>A0A9Y1BTF7</accession>
<organism evidence="3">
    <name type="scientific">Candidatus Heimdallarchaeum endolithica</name>
    <dbReference type="NCBI Taxonomy" id="2876572"/>
    <lineage>
        <taxon>Archaea</taxon>
        <taxon>Promethearchaeati</taxon>
        <taxon>Candidatus Heimdallarchaeota</taxon>
        <taxon>Candidatus Heimdallarchaeia (ex Rinke et al. 2021) (nom. nud.)</taxon>
        <taxon>Candidatus Heimdallarchaeales</taxon>
        <taxon>Candidatus Heimdallarchaeaceae</taxon>
        <taxon>Candidatus Heimdallarchaeum</taxon>
    </lineage>
</organism>
<dbReference type="InterPro" id="IPR000587">
    <property type="entry name" value="Creatinase_N"/>
</dbReference>
<protein>
    <submittedName>
        <fullName evidence="3">Xaa-Pro peptidase family protein</fullName>
    </submittedName>
</protein>
<dbReference type="InterPro" id="IPR029149">
    <property type="entry name" value="Creatin/AminoP/Spt16_N"/>
</dbReference>
<name>A0A9Y1BTF7_9ARCH</name>
<reference evidence="3" key="1">
    <citation type="journal article" date="2022" name="Nat. Microbiol.">
        <title>Unique mobile elements and scalable gene flow at the prokaryote-eukaryote boundary revealed by circularized Asgard archaea genomes.</title>
        <authorList>
            <person name="Wu F."/>
            <person name="Speth D.R."/>
            <person name="Philosof A."/>
            <person name="Cremiere A."/>
            <person name="Narayanan A."/>
            <person name="Barco R.A."/>
            <person name="Connon S.A."/>
            <person name="Amend J.P."/>
            <person name="Antoshechkin I.A."/>
            <person name="Orphan V.J."/>
        </authorList>
    </citation>
    <scope>NUCLEOTIDE SEQUENCE</scope>
    <source>
        <strain evidence="3">PR6</strain>
    </source>
</reference>
<dbReference type="SUPFAM" id="SSF53092">
    <property type="entry name" value="Creatinase/prolidase N-terminal domain"/>
    <property type="match status" value="1"/>
</dbReference>
<dbReference type="Gene3D" id="3.40.350.10">
    <property type="entry name" value="Creatinase/prolidase N-terminal domain"/>
    <property type="match status" value="1"/>
</dbReference>
<dbReference type="Pfam" id="PF00557">
    <property type="entry name" value="Peptidase_M24"/>
    <property type="match status" value="1"/>
</dbReference>
<feature type="domain" description="Peptidase M24" evidence="1">
    <location>
        <begin position="163"/>
        <end position="376"/>
    </location>
</feature>
<dbReference type="SUPFAM" id="SSF55920">
    <property type="entry name" value="Creatinase/aminopeptidase"/>
    <property type="match status" value="1"/>
</dbReference>
<dbReference type="InterPro" id="IPR050659">
    <property type="entry name" value="Peptidase_M24B"/>
</dbReference>
<sequence>MNSFTISKETHKKRMEKIRSWLEKENLSAMIFFSPMSIYYLTGYRFIPTERPISFVFPTFGEPWFYVPRLEVEHIREKIPWITYEYYFEYPDLKHPAKIFVELIKRKKLITDPIGLESPNFSAHWGYKGTLITDLLKDDVQTKLFPYLIMEMRKIKDEEELKLIRESAKWGHLAHKLLQEYTEIGKDEVEVSLKASWDATKEMLRELQDFVPSGTLSAYAGYRGQIGEWSAIPHSVLQKTKFEQGQTLVTGASANVSGYLSELERTMFIGKPNEKQGRYFQIMKKAQDAALETFSPGIPCSKVDKAARKVFKDEGVFHLVQHHTGHAIGLEGHEPPFLDIGIDEIIKPGMVFTCEPGIYEYKFAGFRHSDTVIINEDGAERITPYPRDIDDLTI</sequence>
<dbReference type="Pfam" id="PF01321">
    <property type="entry name" value="Creatinase_N"/>
    <property type="match status" value="1"/>
</dbReference>
<dbReference type="AlphaFoldDB" id="A0A9Y1BTF7"/>
<dbReference type="PANTHER" id="PTHR46112">
    <property type="entry name" value="AMINOPEPTIDASE"/>
    <property type="match status" value="1"/>
</dbReference>
<dbReference type="Gene3D" id="3.90.230.10">
    <property type="entry name" value="Creatinase/methionine aminopeptidase superfamily"/>
    <property type="match status" value="1"/>
</dbReference>
<gene>
    <name evidence="3" type="ORF">K9W46_05415</name>
</gene>
<dbReference type="EMBL" id="CP084167">
    <property type="protein sequence ID" value="UJG44616.1"/>
    <property type="molecule type" value="Genomic_DNA"/>
</dbReference>
<dbReference type="Proteomes" id="UP001200513">
    <property type="component" value="Chromosome"/>
</dbReference>
<proteinExistence type="predicted"/>